<organism evidence="2 3">
    <name type="scientific">Crateriforma conspicua</name>
    <dbReference type="NCBI Taxonomy" id="2527996"/>
    <lineage>
        <taxon>Bacteria</taxon>
        <taxon>Pseudomonadati</taxon>
        <taxon>Planctomycetota</taxon>
        <taxon>Planctomycetia</taxon>
        <taxon>Planctomycetales</taxon>
        <taxon>Planctomycetaceae</taxon>
        <taxon>Crateriforma</taxon>
    </lineage>
</organism>
<protein>
    <submittedName>
        <fullName evidence="2">Uncharacterized protein</fullName>
    </submittedName>
</protein>
<dbReference type="Proteomes" id="UP000316476">
    <property type="component" value="Unassembled WGS sequence"/>
</dbReference>
<accession>A0A5C6FLA4</accession>
<dbReference type="EMBL" id="SJPZ01000002">
    <property type="protein sequence ID" value="TWU61922.1"/>
    <property type="molecule type" value="Genomic_DNA"/>
</dbReference>
<gene>
    <name evidence="2" type="ORF">V7x_36120</name>
</gene>
<feature type="compositionally biased region" description="Basic and acidic residues" evidence="1">
    <location>
        <begin position="49"/>
        <end position="63"/>
    </location>
</feature>
<feature type="region of interest" description="Disordered" evidence="1">
    <location>
        <begin position="17"/>
        <end position="84"/>
    </location>
</feature>
<evidence type="ECO:0000313" key="3">
    <source>
        <dbReference type="Proteomes" id="UP000316476"/>
    </source>
</evidence>
<evidence type="ECO:0000313" key="2">
    <source>
        <dbReference type="EMBL" id="TWU61922.1"/>
    </source>
</evidence>
<evidence type="ECO:0000256" key="1">
    <source>
        <dbReference type="SAM" id="MobiDB-lite"/>
    </source>
</evidence>
<dbReference type="AlphaFoldDB" id="A0A5C6FLA4"/>
<proteinExistence type="predicted"/>
<reference evidence="2 3" key="1">
    <citation type="submission" date="2019-02" db="EMBL/GenBank/DDBJ databases">
        <title>Deep-cultivation of Planctomycetes and their phenomic and genomic characterization uncovers novel biology.</title>
        <authorList>
            <person name="Wiegand S."/>
            <person name="Jogler M."/>
            <person name="Boedeker C."/>
            <person name="Pinto D."/>
            <person name="Vollmers J."/>
            <person name="Rivas-Marin E."/>
            <person name="Kohn T."/>
            <person name="Peeters S.H."/>
            <person name="Heuer A."/>
            <person name="Rast P."/>
            <person name="Oberbeckmann S."/>
            <person name="Bunk B."/>
            <person name="Jeske O."/>
            <person name="Meyerdierks A."/>
            <person name="Storesund J.E."/>
            <person name="Kallscheuer N."/>
            <person name="Luecker S."/>
            <person name="Lage O.M."/>
            <person name="Pohl T."/>
            <person name="Merkel B.J."/>
            <person name="Hornburger P."/>
            <person name="Mueller R.-W."/>
            <person name="Bruemmer F."/>
            <person name="Labrenz M."/>
            <person name="Spormann A.M."/>
            <person name="Op Den Camp H."/>
            <person name="Overmann J."/>
            <person name="Amann R."/>
            <person name="Jetten M.S.M."/>
            <person name="Mascher T."/>
            <person name="Medema M.H."/>
            <person name="Devos D.P."/>
            <person name="Kaster A.-K."/>
            <person name="Ovreas L."/>
            <person name="Rohde M."/>
            <person name="Galperin M.Y."/>
            <person name="Jogler C."/>
        </authorList>
    </citation>
    <scope>NUCLEOTIDE SEQUENCE [LARGE SCALE GENOMIC DNA]</scope>
    <source>
        <strain evidence="2 3">V7</strain>
    </source>
</reference>
<sequence>MDRDHCGLAAVQLGTGDRNWDEVPAAGPTLRHHHRDGGGVNRHGKANRNRIDMRQASRPEKSSRSKGGTRDFPGCQDFDSSRSPPDLEDFCDRWDFVVGAGCAGHLLRAGAGRLAAAAACGDFRNDGLTGDVTVEAIDAPQNVT</sequence>
<name>A0A5C6FLA4_9PLAN</name>
<comment type="caution">
    <text evidence="2">The sequence shown here is derived from an EMBL/GenBank/DDBJ whole genome shotgun (WGS) entry which is preliminary data.</text>
</comment>